<accession>A0A6A6Q754</accession>
<dbReference type="Proteomes" id="UP000799750">
    <property type="component" value="Unassembled WGS sequence"/>
</dbReference>
<feature type="region of interest" description="Disordered" evidence="1">
    <location>
        <begin position="59"/>
        <end position="80"/>
    </location>
</feature>
<evidence type="ECO:0000256" key="1">
    <source>
        <dbReference type="SAM" id="MobiDB-lite"/>
    </source>
</evidence>
<evidence type="ECO:0000313" key="2">
    <source>
        <dbReference type="EMBL" id="KAF2488278.1"/>
    </source>
</evidence>
<evidence type="ECO:0000313" key="3">
    <source>
        <dbReference type="Proteomes" id="UP000799750"/>
    </source>
</evidence>
<reference evidence="2" key="1">
    <citation type="journal article" date="2020" name="Stud. Mycol.">
        <title>101 Dothideomycetes genomes: a test case for predicting lifestyles and emergence of pathogens.</title>
        <authorList>
            <person name="Haridas S."/>
            <person name="Albert R."/>
            <person name="Binder M."/>
            <person name="Bloem J."/>
            <person name="Labutti K."/>
            <person name="Salamov A."/>
            <person name="Andreopoulos B."/>
            <person name="Baker S."/>
            <person name="Barry K."/>
            <person name="Bills G."/>
            <person name="Bluhm B."/>
            <person name="Cannon C."/>
            <person name="Castanera R."/>
            <person name="Culley D."/>
            <person name="Daum C."/>
            <person name="Ezra D."/>
            <person name="Gonzalez J."/>
            <person name="Henrissat B."/>
            <person name="Kuo A."/>
            <person name="Liang C."/>
            <person name="Lipzen A."/>
            <person name="Lutzoni F."/>
            <person name="Magnuson J."/>
            <person name="Mondo S."/>
            <person name="Nolan M."/>
            <person name="Ohm R."/>
            <person name="Pangilinan J."/>
            <person name="Park H.-J."/>
            <person name="Ramirez L."/>
            <person name="Alfaro M."/>
            <person name="Sun H."/>
            <person name="Tritt A."/>
            <person name="Yoshinaga Y."/>
            <person name="Zwiers L.-H."/>
            <person name="Turgeon B."/>
            <person name="Goodwin S."/>
            <person name="Spatafora J."/>
            <person name="Crous P."/>
            <person name="Grigoriev I."/>
        </authorList>
    </citation>
    <scope>NUCLEOTIDE SEQUENCE</scope>
    <source>
        <strain evidence="2">CBS 269.34</strain>
    </source>
</reference>
<dbReference type="EMBL" id="MU004204">
    <property type="protein sequence ID" value="KAF2488278.1"/>
    <property type="molecule type" value="Genomic_DNA"/>
</dbReference>
<proteinExistence type="predicted"/>
<protein>
    <submittedName>
        <fullName evidence="2">Uncharacterized protein</fullName>
    </submittedName>
</protein>
<dbReference type="AlphaFoldDB" id="A0A6A6Q754"/>
<sequence>MQQLGEDSADGLESFEVSIDELNRVGAFVSGKTLSLNFNEWVIEMKSEDLANDMAADLKSDPASKDDEIEVNGVPTRVTRHPLPAATSPVTCAAPACNETDLPFSCSSSRLNYYCSKRCRTTHFGKGHEKACRGIKRLLDFDKAYYDFHKRKDRGYYYVRARSE</sequence>
<gene>
    <name evidence="2" type="ORF">BU16DRAFT_568442</name>
</gene>
<organism evidence="2 3">
    <name type="scientific">Lophium mytilinum</name>
    <dbReference type="NCBI Taxonomy" id="390894"/>
    <lineage>
        <taxon>Eukaryota</taxon>
        <taxon>Fungi</taxon>
        <taxon>Dikarya</taxon>
        <taxon>Ascomycota</taxon>
        <taxon>Pezizomycotina</taxon>
        <taxon>Dothideomycetes</taxon>
        <taxon>Pleosporomycetidae</taxon>
        <taxon>Mytilinidiales</taxon>
        <taxon>Mytilinidiaceae</taxon>
        <taxon>Lophium</taxon>
    </lineage>
</organism>
<keyword evidence="3" id="KW-1185">Reference proteome</keyword>
<dbReference type="SUPFAM" id="SSF144232">
    <property type="entry name" value="HIT/MYND zinc finger-like"/>
    <property type="match status" value="1"/>
</dbReference>
<name>A0A6A6Q754_9PEZI</name>